<name>A0A644XD82_9ZZZZ</name>
<sequence length="78" mass="8538">MFEITVCVWTANPDTMYRQGSTPLASRTLNPAKEGVTGIQLGLKIQKVPLPQRGERLKISPFSFGYPNKSPESSNGVT</sequence>
<proteinExistence type="predicted"/>
<reference evidence="1" key="1">
    <citation type="submission" date="2019-08" db="EMBL/GenBank/DDBJ databases">
        <authorList>
            <person name="Kucharzyk K."/>
            <person name="Murdoch R.W."/>
            <person name="Higgins S."/>
            <person name="Loffler F."/>
        </authorList>
    </citation>
    <scope>NUCLEOTIDE SEQUENCE</scope>
</reference>
<comment type="caution">
    <text evidence="1">The sequence shown here is derived from an EMBL/GenBank/DDBJ whole genome shotgun (WGS) entry which is preliminary data.</text>
</comment>
<accession>A0A644XD82</accession>
<evidence type="ECO:0000313" key="1">
    <source>
        <dbReference type="EMBL" id="MPM14142.1"/>
    </source>
</evidence>
<dbReference type="AlphaFoldDB" id="A0A644XD82"/>
<dbReference type="EMBL" id="VSSQ01002232">
    <property type="protein sequence ID" value="MPM14142.1"/>
    <property type="molecule type" value="Genomic_DNA"/>
</dbReference>
<organism evidence="1">
    <name type="scientific">bioreactor metagenome</name>
    <dbReference type="NCBI Taxonomy" id="1076179"/>
    <lineage>
        <taxon>unclassified sequences</taxon>
        <taxon>metagenomes</taxon>
        <taxon>ecological metagenomes</taxon>
    </lineage>
</organism>
<gene>
    <name evidence="1" type="ORF">SDC9_60502</name>
</gene>
<protein>
    <submittedName>
        <fullName evidence="1">Uncharacterized protein</fullName>
    </submittedName>
</protein>